<name>A0A8J1TBH9_OWEFU</name>
<dbReference type="Proteomes" id="UP000749559">
    <property type="component" value="Unassembled WGS sequence"/>
</dbReference>
<comment type="subcellular location">
    <subcellularLocation>
        <location evidence="1">Cell membrane</location>
        <topology evidence="1">Multi-pass membrane protein</topology>
    </subcellularLocation>
</comment>
<gene>
    <name evidence="7" type="ORF">OFUS_LOCUS23828</name>
</gene>
<dbReference type="Pfam" id="PF00001">
    <property type="entry name" value="7tm_1"/>
    <property type="match status" value="1"/>
</dbReference>
<keyword evidence="8" id="KW-1185">Reference proteome</keyword>
<keyword evidence="4" id="KW-1133">Transmembrane helix</keyword>
<dbReference type="CDD" id="cd00637">
    <property type="entry name" value="7tm_classA_rhodopsin-like"/>
    <property type="match status" value="1"/>
</dbReference>
<dbReference type="InterPro" id="IPR000276">
    <property type="entry name" value="GPCR_Rhodpsn"/>
</dbReference>
<keyword evidence="6" id="KW-0807">Transducer</keyword>
<dbReference type="PROSITE" id="PS00237">
    <property type="entry name" value="G_PROTEIN_RECEP_F1_1"/>
    <property type="match status" value="1"/>
</dbReference>
<reference evidence="7" key="1">
    <citation type="submission" date="2022-03" db="EMBL/GenBank/DDBJ databases">
        <authorList>
            <person name="Martin C."/>
        </authorList>
    </citation>
    <scope>NUCLEOTIDE SEQUENCE</scope>
</reference>
<evidence type="ECO:0000313" key="7">
    <source>
        <dbReference type="EMBL" id="CAH1799864.1"/>
    </source>
</evidence>
<keyword evidence="6" id="KW-0675">Receptor</keyword>
<dbReference type="PRINTS" id="PR00237">
    <property type="entry name" value="GPCRRHODOPSN"/>
</dbReference>
<sequence>MQSDQNTVRMNEIVPLNRSLSSGSNAHTTYKMPYYDFGSTTENPFNTTKNLTYMNNTSEEVPGYWMESKEVYRQKIAITGSLSILAILSNLLCLLAIRNIPGTWTHSNFILLNLITSNMLASLCHLLTTTHELILIENQDLWNDWNIKIMADVSLYSYNMFYSASALSLLGLAINRYVAICKPYLHASLFTKARIKWFLLATWLLALFLALFLFLQWHIPVPYTIHLNMLIIWPCFFGLIFIIIIILYIHVYFEAKKVLFGRCENVHNIVNNHKAFVTTLLLTCTLVISSVPYWIAVILLVHHDNYTFRTAWNYFMTNLPIVNFMLDPIIYSARTKDIQQGYYRLAVMLCKTRDWPSQSNGVITTQTSIASVHRQSSVIYTQQNTEITVTFEHKTRALVNDI</sequence>
<accession>A0A8J1TBH9</accession>
<evidence type="ECO:0000256" key="4">
    <source>
        <dbReference type="ARBA" id="ARBA00022989"/>
    </source>
</evidence>
<comment type="caution">
    <text evidence="7">The sequence shown here is derived from an EMBL/GenBank/DDBJ whole genome shotgun (WGS) entry which is preliminary data.</text>
</comment>
<evidence type="ECO:0000256" key="6">
    <source>
        <dbReference type="RuleBase" id="RU000688"/>
    </source>
</evidence>
<organism evidence="7 8">
    <name type="scientific">Owenia fusiformis</name>
    <name type="common">Polychaete worm</name>
    <dbReference type="NCBI Taxonomy" id="6347"/>
    <lineage>
        <taxon>Eukaryota</taxon>
        <taxon>Metazoa</taxon>
        <taxon>Spiralia</taxon>
        <taxon>Lophotrochozoa</taxon>
        <taxon>Annelida</taxon>
        <taxon>Polychaeta</taxon>
        <taxon>Sedentaria</taxon>
        <taxon>Canalipalpata</taxon>
        <taxon>Sabellida</taxon>
        <taxon>Oweniida</taxon>
        <taxon>Oweniidae</taxon>
        <taxon>Owenia</taxon>
    </lineage>
</organism>
<keyword evidence="6" id="KW-0297">G-protein coupled receptor</keyword>
<dbReference type="GO" id="GO:0004930">
    <property type="term" value="F:G protein-coupled receptor activity"/>
    <property type="evidence" value="ECO:0007669"/>
    <property type="project" value="UniProtKB-KW"/>
</dbReference>
<keyword evidence="5" id="KW-0472">Membrane</keyword>
<evidence type="ECO:0000256" key="3">
    <source>
        <dbReference type="ARBA" id="ARBA00022692"/>
    </source>
</evidence>
<evidence type="ECO:0000256" key="5">
    <source>
        <dbReference type="ARBA" id="ARBA00023136"/>
    </source>
</evidence>
<keyword evidence="2" id="KW-1003">Cell membrane</keyword>
<keyword evidence="3 6" id="KW-0812">Transmembrane</keyword>
<evidence type="ECO:0000256" key="2">
    <source>
        <dbReference type="ARBA" id="ARBA00022475"/>
    </source>
</evidence>
<proteinExistence type="inferred from homology"/>
<protein>
    <submittedName>
        <fullName evidence="7">Uncharacterized protein</fullName>
    </submittedName>
</protein>
<evidence type="ECO:0000313" key="8">
    <source>
        <dbReference type="Proteomes" id="UP000749559"/>
    </source>
</evidence>
<dbReference type="PANTHER" id="PTHR22750">
    <property type="entry name" value="G-PROTEIN COUPLED RECEPTOR"/>
    <property type="match status" value="1"/>
</dbReference>
<dbReference type="Gene3D" id="1.20.1070.10">
    <property type="entry name" value="Rhodopsin 7-helix transmembrane proteins"/>
    <property type="match status" value="1"/>
</dbReference>
<dbReference type="EMBL" id="CAIIXF020000011">
    <property type="protein sequence ID" value="CAH1799864.1"/>
    <property type="molecule type" value="Genomic_DNA"/>
</dbReference>
<dbReference type="AlphaFoldDB" id="A0A8J1TBH9"/>
<dbReference type="GO" id="GO:0005886">
    <property type="term" value="C:plasma membrane"/>
    <property type="evidence" value="ECO:0007669"/>
    <property type="project" value="UniProtKB-SubCell"/>
</dbReference>
<dbReference type="InterPro" id="IPR017452">
    <property type="entry name" value="GPCR_Rhodpsn_7TM"/>
</dbReference>
<dbReference type="PROSITE" id="PS50262">
    <property type="entry name" value="G_PROTEIN_RECEP_F1_2"/>
    <property type="match status" value="1"/>
</dbReference>
<dbReference type="SUPFAM" id="SSF81321">
    <property type="entry name" value="Family A G protein-coupled receptor-like"/>
    <property type="match status" value="1"/>
</dbReference>
<evidence type="ECO:0000256" key="1">
    <source>
        <dbReference type="ARBA" id="ARBA00004651"/>
    </source>
</evidence>
<comment type="similarity">
    <text evidence="6">Belongs to the G-protein coupled receptor 1 family.</text>
</comment>